<dbReference type="EMBL" id="QVIG01000001">
    <property type="protein sequence ID" value="RGD56739.1"/>
    <property type="molecule type" value="Genomic_DNA"/>
</dbReference>
<keyword evidence="3" id="KW-1185">Reference proteome</keyword>
<sequence length="90" mass="9148">MGISTHAMVPPLLLAALVLLAVRLARRHRAGAPVPLLPRSLPARAVAAAVIALVMLSGALTGDPWSAVVPALTLGGLTGALVDLRYGSPR</sequence>
<evidence type="ECO:0000256" key="1">
    <source>
        <dbReference type="SAM" id="Phobius"/>
    </source>
</evidence>
<evidence type="ECO:0000313" key="3">
    <source>
        <dbReference type="Proteomes" id="UP000263377"/>
    </source>
</evidence>
<gene>
    <name evidence="2" type="ORF">DR950_02075</name>
</gene>
<dbReference type="RefSeq" id="WP_117485332.1">
    <property type="nucleotide sequence ID" value="NZ_QVIG01000001.1"/>
</dbReference>
<comment type="caution">
    <text evidence="2">The sequence shown here is derived from an EMBL/GenBank/DDBJ whole genome shotgun (WGS) entry which is preliminary data.</text>
</comment>
<reference evidence="2 3" key="1">
    <citation type="submission" date="2018-08" db="EMBL/GenBank/DDBJ databases">
        <title>Diversity &amp; Physiological Properties of Lignin-Decomposing Actinobacteria from Soil.</title>
        <authorList>
            <person name="Roh S.G."/>
            <person name="Kim S.B."/>
        </authorList>
    </citation>
    <scope>NUCLEOTIDE SEQUENCE [LARGE SCALE GENOMIC DNA]</scope>
    <source>
        <strain evidence="2 3">MMS17-GH009</strain>
    </source>
</reference>
<keyword evidence="1" id="KW-0812">Transmembrane</keyword>
<keyword evidence="1" id="KW-0472">Membrane</keyword>
<organism evidence="2 3">
    <name type="scientific">Kitasatospora xanthocidica</name>
    <dbReference type="NCBI Taxonomy" id="83382"/>
    <lineage>
        <taxon>Bacteria</taxon>
        <taxon>Bacillati</taxon>
        <taxon>Actinomycetota</taxon>
        <taxon>Actinomycetes</taxon>
        <taxon>Kitasatosporales</taxon>
        <taxon>Streptomycetaceae</taxon>
        <taxon>Kitasatospora</taxon>
    </lineage>
</organism>
<protein>
    <submittedName>
        <fullName evidence="2">Uncharacterized protein</fullName>
    </submittedName>
</protein>
<proteinExistence type="predicted"/>
<dbReference type="Proteomes" id="UP000263377">
    <property type="component" value="Unassembled WGS sequence"/>
</dbReference>
<evidence type="ECO:0000313" key="2">
    <source>
        <dbReference type="EMBL" id="RGD56739.1"/>
    </source>
</evidence>
<accession>A0A372ZLH3</accession>
<keyword evidence="1" id="KW-1133">Transmembrane helix</keyword>
<name>A0A372ZLH3_9ACTN</name>
<feature type="transmembrane region" description="Helical" evidence="1">
    <location>
        <begin position="43"/>
        <end position="60"/>
    </location>
</feature>
<dbReference type="AlphaFoldDB" id="A0A372ZLH3"/>